<evidence type="ECO:0000313" key="4">
    <source>
        <dbReference type="Proteomes" id="UP000481339"/>
    </source>
</evidence>
<gene>
    <name evidence="3" type="ORF">F8O02_04495</name>
</gene>
<proteinExistence type="predicted"/>
<comment type="caution">
    <text evidence="3">The sequence shown here is derived from an EMBL/GenBank/DDBJ whole genome shotgun (WGS) entry which is preliminary data.</text>
</comment>
<feature type="compositionally biased region" description="Basic and acidic residues" evidence="1">
    <location>
        <begin position="1"/>
        <end position="12"/>
    </location>
</feature>
<dbReference type="InterPro" id="IPR000086">
    <property type="entry name" value="NUDIX_hydrolase_dom"/>
</dbReference>
<dbReference type="Gene3D" id="3.90.79.10">
    <property type="entry name" value="Nucleoside Triphosphate Pyrophosphohydrolase"/>
    <property type="match status" value="1"/>
</dbReference>
<name>A0A7C8BNE7_9MICO</name>
<dbReference type="Pfam" id="PF00293">
    <property type="entry name" value="NUDIX"/>
    <property type="match status" value="1"/>
</dbReference>
<dbReference type="InterPro" id="IPR015797">
    <property type="entry name" value="NUDIX_hydrolase-like_dom_sf"/>
</dbReference>
<dbReference type="AlphaFoldDB" id="A0A7C8BNE7"/>
<feature type="region of interest" description="Disordered" evidence="1">
    <location>
        <begin position="1"/>
        <end position="28"/>
    </location>
</feature>
<accession>A0A7C8BNE7</accession>
<protein>
    <submittedName>
        <fullName evidence="3">NUDIX hydrolase</fullName>
    </submittedName>
</protein>
<dbReference type="RefSeq" id="WP_158036059.1">
    <property type="nucleotide sequence ID" value="NZ_BAAAZV010000017.1"/>
</dbReference>
<evidence type="ECO:0000313" key="3">
    <source>
        <dbReference type="EMBL" id="KAB1632281.1"/>
    </source>
</evidence>
<dbReference type="OrthoDB" id="177518at2"/>
<organism evidence="3 4">
    <name type="scientific">Pseudoclavibacter caeni</name>
    <dbReference type="NCBI Taxonomy" id="908846"/>
    <lineage>
        <taxon>Bacteria</taxon>
        <taxon>Bacillati</taxon>
        <taxon>Actinomycetota</taxon>
        <taxon>Actinomycetes</taxon>
        <taxon>Micrococcales</taxon>
        <taxon>Microbacteriaceae</taxon>
        <taxon>Pseudoclavibacter</taxon>
    </lineage>
</organism>
<dbReference type="CDD" id="cd03424">
    <property type="entry name" value="NUDIX_ADPRase_Nudt5_UGPPase_Nudt14"/>
    <property type="match status" value="1"/>
</dbReference>
<dbReference type="GO" id="GO:0016787">
    <property type="term" value="F:hydrolase activity"/>
    <property type="evidence" value="ECO:0007669"/>
    <property type="project" value="UniProtKB-KW"/>
</dbReference>
<evidence type="ECO:0000256" key="1">
    <source>
        <dbReference type="SAM" id="MobiDB-lite"/>
    </source>
</evidence>
<keyword evidence="4" id="KW-1185">Reference proteome</keyword>
<dbReference type="Proteomes" id="UP000481339">
    <property type="component" value="Unassembled WGS sequence"/>
</dbReference>
<dbReference type="PROSITE" id="PS51462">
    <property type="entry name" value="NUDIX"/>
    <property type="match status" value="1"/>
</dbReference>
<evidence type="ECO:0000259" key="2">
    <source>
        <dbReference type="PROSITE" id="PS51462"/>
    </source>
</evidence>
<dbReference type="EMBL" id="WBKA01000003">
    <property type="protein sequence ID" value="KAB1632281.1"/>
    <property type="molecule type" value="Genomic_DNA"/>
</dbReference>
<dbReference type="SUPFAM" id="SSF55811">
    <property type="entry name" value="Nudix"/>
    <property type="match status" value="1"/>
</dbReference>
<sequence length="221" mass="25160">MTGRRQDGRAQLDRPVPGRWERRDEAAGTPARWLPANAHRVPPQGRRVFHGVIFDTYQWPQQLYDGSIATFEMLRRHDTVITIGLTDDGRVVTVDEEQPSGIVRHGGVSAGGVEPTDASVLDAAKRETREETGYAFRNWRLLEVRQPETKIEWFVHVFVATGVIDVAEQHLDAGERISVHLMPYDEYVAQAHYSHRQALLRFVDVDQLRAWVGEGERVTLD</sequence>
<feature type="domain" description="Nudix hydrolase" evidence="2">
    <location>
        <begin position="75"/>
        <end position="204"/>
    </location>
</feature>
<reference evidence="3 4" key="1">
    <citation type="submission" date="2019-09" db="EMBL/GenBank/DDBJ databases">
        <title>Phylogeny of genus Pseudoclavibacter and closely related genus.</title>
        <authorList>
            <person name="Li Y."/>
        </authorList>
    </citation>
    <scope>NUCLEOTIDE SEQUENCE [LARGE SCALE GENOMIC DNA]</scope>
    <source>
        <strain evidence="3 4">JCM 16921</strain>
    </source>
</reference>
<keyword evidence="3" id="KW-0378">Hydrolase</keyword>